<evidence type="ECO:0000259" key="1">
    <source>
        <dbReference type="Pfam" id="PF12728"/>
    </source>
</evidence>
<dbReference type="AlphaFoldDB" id="A0A839K621"/>
<feature type="domain" description="Helix-turn-helix" evidence="1">
    <location>
        <begin position="21"/>
        <end position="65"/>
    </location>
</feature>
<dbReference type="RefSeq" id="WP_228354475.1">
    <property type="nucleotide sequence ID" value="NZ_JACEGA010000002.1"/>
</dbReference>
<reference evidence="2 3" key="1">
    <citation type="submission" date="2020-07" db="EMBL/GenBank/DDBJ databases">
        <title>Characterization and genome sequencing of isolate MD1, a novel member within the family Lachnospiraceae.</title>
        <authorList>
            <person name="Rettenmaier R."/>
            <person name="Di Bello L."/>
            <person name="Zinser C."/>
            <person name="Scheitz K."/>
            <person name="Liebl W."/>
            <person name="Zverlov V."/>
        </authorList>
    </citation>
    <scope>NUCLEOTIDE SEQUENCE [LARGE SCALE GENOMIC DNA]</scope>
    <source>
        <strain evidence="2 3">MD1</strain>
    </source>
</reference>
<name>A0A839K621_9FIRM</name>
<dbReference type="InterPro" id="IPR041657">
    <property type="entry name" value="HTH_17"/>
</dbReference>
<dbReference type="Proteomes" id="UP000574276">
    <property type="component" value="Unassembled WGS sequence"/>
</dbReference>
<dbReference type="SUPFAM" id="SSF46955">
    <property type="entry name" value="Putative DNA-binding domain"/>
    <property type="match status" value="1"/>
</dbReference>
<dbReference type="EMBL" id="JACEGA010000002">
    <property type="protein sequence ID" value="MBB2184767.1"/>
    <property type="molecule type" value="Genomic_DNA"/>
</dbReference>
<accession>A0A839K621</accession>
<keyword evidence="3" id="KW-1185">Reference proteome</keyword>
<dbReference type="GO" id="GO:0003677">
    <property type="term" value="F:DNA binding"/>
    <property type="evidence" value="ECO:0007669"/>
    <property type="project" value="InterPro"/>
</dbReference>
<evidence type="ECO:0000313" key="2">
    <source>
        <dbReference type="EMBL" id="MBB2184767.1"/>
    </source>
</evidence>
<protein>
    <submittedName>
        <fullName evidence="2">Helix-turn-helix domain-containing protein</fullName>
    </submittedName>
</protein>
<comment type="caution">
    <text evidence="2">The sequence shown here is derived from an EMBL/GenBank/DDBJ whole genome shotgun (WGS) entry which is preliminary data.</text>
</comment>
<proteinExistence type="predicted"/>
<dbReference type="Pfam" id="PF12728">
    <property type="entry name" value="HTH_17"/>
    <property type="match status" value="1"/>
</dbReference>
<evidence type="ECO:0000313" key="3">
    <source>
        <dbReference type="Proteomes" id="UP000574276"/>
    </source>
</evidence>
<dbReference type="NCBIfam" id="TIGR01764">
    <property type="entry name" value="excise"/>
    <property type="match status" value="1"/>
</dbReference>
<gene>
    <name evidence="2" type="ORF">H0486_18080</name>
</gene>
<organism evidence="2 3">
    <name type="scientific">Variimorphobacter saccharofermentans</name>
    <dbReference type="NCBI Taxonomy" id="2755051"/>
    <lineage>
        <taxon>Bacteria</taxon>
        <taxon>Bacillati</taxon>
        <taxon>Bacillota</taxon>
        <taxon>Clostridia</taxon>
        <taxon>Lachnospirales</taxon>
        <taxon>Lachnospiraceae</taxon>
        <taxon>Variimorphobacter</taxon>
    </lineage>
</organism>
<dbReference type="InterPro" id="IPR009061">
    <property type="entry name" value="DNA-bd_dom_put_sf"/>
</dbReference>
<sequence>MSAGRPKKDLQRPEDLNQLFYNIYETADILGVHERTVRRLIKDNELKAFKVGRVWRISREAIEELTKN</sequence>
<dbReference type="InterPro" id="IPR010093">
    <property type="entry name" value="SinI_DNA-bd"/>
</dbReference>